<keyword evidence="1" id="KW-1133">Transmembrane helix</keyword>
<sequence length="123" mass="14457">MQGSMVPLSTFQTSIFRFSIVYSVICVIYRSVRTLTIPVPWKREPFNLFFFISLEKAFRIKNVPAELKTEILINLLGERVGNLLMYVEEQDEKIKTLTLKEFQPTPFECLNQYEKVRNLSEIT</sequence>
<feature type="transmembrane region" description="Helical" evidence="1">
    <location>
        <begin position="15"/>
        <end position="32"/>
    </location>
</feature>
<reference evidence="2 3" key="1">
    <citation type="submission" date="2021-06" db="EMBL/GenBank/DDBJ databases">
        <title>Caerostris extrusa draft genome.</title>
        <authorList>
            <person name="Kono N."/>
            <person name="Arakawa K."/>
        </authorList>
    </citation>
    <scope>NUCLEOTIDE SEQUENCE [LARGE SCALE GENOMIC DNA]</scope>
</reference>
<evidence type="ECO:0000256" key="1">
    <source>
        <dbReference type="SAM" id="Phobius"/>
    </source>
</evidence>
<dbReference type="EMBL" id="BPLR01020160">
    <property type="protein sequence ID" value="GIX75333.1"/>
    <property type="molecule type" value="Genomic_DNA"/>
</dbReference>
<keyword evidence="3" id="KW-1185">Reference proteome</keyword>
<keyword evidence="1" id="KW-0812">Transmembrane</keyword>
<dbReference type="AlphaFoldDB" id="A0AAV4MU48"/>
<organism evidence="2 3">
    <name type="scientific">Caerostris extrusa</name>
    <name type="common">Bark spider</name>
    <name type="synonym">Caerostris bankana</name>
    <dbReference type="NCBI Taxonomy" id="172846"/>
    <lineage>
        <taxon>Eukaryota</taxon>
        <taxon>Metazoa</taxon>
        <taxon>Ecdysozoa</taxon>
        <taxon>Arthropoda</taxon>
        <taxon>Chelicerata</taxon>
        <taxon>Arachnida</taxon>
        <taxon>Araneae</taxon>
        <taxon>Araneomorphae</taxon>
        <taxon>Entelegynae</taxon>
        <taxon>Araneoidea</taxon>
        <taxon>Araneidae</taxon>
        <taxon>Caerostris</taxon>
    </lineage>
</organism>
<evidence type="ECO:0000313" key="3">
    <source>
        <dbReference type="Proteomes" id="UP001054945"/>
    </source>
</evidence>
<accession>A0AAV4MU48</accession>
<comment type="caution">
    <text evidence="2">The sequence shown here is derived from an EMBL/GenBank/DDBJ whole genome shotgun (WGS) entry which is preliminary data.</text>
</comment>
<keyword evidence="1" id="KW-0472">Membrane</keyword>
<protein>
    <submittedName>
        <fullName evidence="2">Uncharacterized protein</fullName>
    </submittedName>
</protein>
<evidence type="ECO:0000313" key="2">
    <source>
        <dbReference type="EMBL" id="GIX75333.1"/>
    </source>
</evidence>
<dbReference type="Proteomes" id="UP001054945">
    <property type="component" value="Unassembled WGS sequence"/>
</dbReference>
<name>A0AAV4MU48_CAEEX</name>
<gene>
    <name evidence="2" type="primary">AVEN_194959_1</name>
    <name evidence="2" type="ORF">CEXT_645621</name>
</gene>
<proteinExistence type="predicted"/>